<keyword evidence="3" id="KW-1185">Reference proteome</keyword>
<name>A0A8R7PAA2_TRIUA</name>
<sequence>MQHLHAMPSCALLPRGLARGWSLPHASVGLGSGFAPADASSPSSTTTDEEARCGEPLPPGWPRVQHHPTL</sequence>
<proteinExistence type="predicted"/>
<dbReference type="EnsemblPlants" id="TuG1812G0200001041.01.T01">
    <property type="protein sequence ID" value="TuG1812G0200001041.01.T01"/>
    <property type="gene ID" value="TuG1812G0200001041.01"/>
</dbReference>
<evidence type="ECO:0000313" key="2">
    <source>
        <dbReference type="EnsemblPlants" id="TuG1812G0200001041.01.T01"/>
    </source>
</evidence>
<dbReference type="Proteomes" id="UP000015106">
    <property type="component" value="Chromosome 2"/>
</dbReference>
<reference evidence="2" key="3">
    <citation type="submission" date="2022-06" db="UniProtKB">
        <authorList>
            <consortium name="EnsemblPlants"/>
        </authorList>
    </citation>
    <scope>IDENTIFICATION</scope>
</reference>
<feature type="region of interest" description="Disordered" evidence="1">
    <location>
        <begin position="29"/>
        <end position="70"/>
    </location>
</feature>
<organism evidence="2 3">
    <name type="scientific">Triticum urartu</name>
    <name type="common">Red wild einkorn</name>
    <name type="synonym">Crithodium urartu</name>
    <dbReference type="NCBI Taxonomy" id="4572"/>
    <lineage>
        <taxon>Eukaryota</taxon>
        <taxon>Viridiplantae</taxon>
        <taxon>Streptophyta</taxon>
        <taxon>Embryophyta</taxon>
        <taxon>Tracheophyta</taxon>
        <taxon>Spermatophyta</taxon>
        <taxon>Magnoliopsida</taxon>
        <taxon>Liliopsida</taxon>
        <taxon>Poales</taxon>
        <taxon>Poaceae</taxon>
        <taxon>BOP clade</taxon>
        <taxon>Pooideae</taxon>
        <taxon>Triticodae</taxon>
        <taxon>Triticeae</taxon>
        <taxon>Triticinae</taxon>
        <taxon>Triticum</taxon>
    </lineage>
</organism>
<protein>
    <submittedName>
        <fullName evidence="2">Uncharacterized protein</fullName>
    </submittedName>
</protein>
<reference evidence="3" key="1">
    <citation type="journal article" date="2013" name="Nature">
        <title>Draft genome of the wheat A-genome progenitor Triticum urartu.</title>
        <authorList>
            <person name="Ling H.Q."/>
            <person name="Zhao S."/>
            <person name="Liu D."/>
            <person name="Wang J."/>
            <person name="Sun H."/>
            <person name="Zhang C."/>
            <person name="Fan H."/>
            <person name="Li D."/>
            <person name="Dong L."/>
            <person name="Tao Y."/>
            <person name="Gao C."/>
            <person name="Wu H."/>
            <person name="Li Y."/>
            <person name="Cui Y."/>
            <person name="Guo X."/>
            <person name="Zheng S."/>
            <person name="Wang B."/>
            <person name="Yu K."/>
            <person name="Liang Q."/>
            <person name="Yang W."/>
            <person name="Lou X."/>
            <person name="Chen J."/>
            <person name="Feng M."/>
            <person name="Jian J."/>
            <person name="Zhang X."/>
            <person name="Luo G."/>
            <person name="Jiang Y."/>
            <person name="Liu J."/>
            <person name="Wang Z."/>
            <person name="Sha Y."/>
            <person name="Zhang B."/>
            <person name="Wu H."/>
            <person name="Tang D."/>
            <person name="Shen Q."/>
            <person name="Xue P."/>
            <person name="Zou S."/>
            <person name="Wang X."/>
            <person name="Liu X."/>
            <person name="Wang F."/>
            <person name="Yang Y."/>
            <person name="An X."/>
            <person name="Dong Z."/>
            <person name="Zhang K."/>
            <person name="Zhang X."/>
            <person name="Luo M.C."/>
            <person name="Dvorak J."/>
            <person name="Tong Y."/>
            <person name="Wang J."/>
            <person name="Yang H."/>
            <person name="Li Z."/>
            <person name="Wang D."/>
            <person name="Zhang A."/>
            <person name="Wang J."/>
        </authorList>
    </citation>
    <scope>NUCLEOTIDE SEQUENCE</scope>
    <source>
        <strain evidence="3">cv. G1812</strain>
    </source>
</reference>
<dbReference type="Gramene" id="TuG1812G0200001041.01.T01">
    <property type="protein sequence ID" value="TuG1812G0200001041.01.T01"/>
    <property type="gene ID" value="TuG1812G0200001041.01"/>
</dbReference>
<feature type="compositionally biased region" description="Low complexity" evidence="1">
    <location>
        <begin position="35"/>
        <end position="46"/>
    </location>
</feature>
<evidence type="ECO:0000256" key="1">
    <source>
        <dbReference type="SAM" id="MobiDB-lite"/>
    </source>
</evidence>
<reference evidence="2" key="2">
    <citation type="submission" date="2018-03" db="EMBL/GenBank/DDBJ databases">
        <title>The Triticum urartu genome reveals the dynamic nature of wheat genome evolution.</title>
        <authorList>
            <person name="Ling H."/>
            <person name="Ma B."/>
            <person name="Shi X."/>
            <person name="Liu H."/>
            <person name="Dong L."/>
            <person name="Sun H."/>
            <person name="Cao Y."/>
            <person name="Gao Q."/>
            <person name="Zheng S."/>
            <person name="Li Y."/>
            <person name="Yu Y."/>
            <person name="Du H."/>
            <person name="Qi M."/>
            <person name="Li Y."/>
            <person name="Yu H."/>
            <person name="Cui Y."/>
            <person name="Wang N."/>
            <person name="Chen C."/>
            <person name="Wu H."/>
            <person name="Zhao Y."/>
            <person name="Zhang J."/>
            <person name="Li Y."/>
            <person name="Zhou W."/>
            <person name="Zhang B."/>
            <person name="Hu W."/>
            <person name="Eijk M."/>
            <person name="Tang J."/>
            <person name="Witsenboer H."/>
            <person name="Zhao S."/>
            <person name="Li Z."/>
            <person name="Zhang A."/>
            <person name="Wang D."/>
            <person name="Liang C."/>
        </authorList>
    </citation>
    <scope>NUCLEOTIDE SEQUENCE [LARGE SCALE GENOMIC DNA]</scope>
    <source>
        <strain evidence="2">cv. G1812</strain>
    </source>
</reference>
<evidence type="ECO:0000313" key="3">
    <source>
        <dbReference type="Proteomes" id="UP000015106"/>
    </source>
</evidence>
<dbReference type="AlphaFoldDB" id="A0A8R7PAA2"/>
<accession>A0A8R7PAA2</accession>